<dbReference type="AlphaFoldDB" id="A0A822YTW1"/>
<dbReference type="Proteomes" id="UP000607653">
    <property type="component" value="Unassembled WGS sequence"/>
</dbReference>
<reference evidence="1 2" key="1">
    <citation type="journal article" date="2020" name="Mol. Biol. Evol.">
        <title>Distinct Expression and Methylation Patterns for Genes with Different Fates following a Single Whole-Genome Duplication in Flowering Plants.</title>
        <authorList>
            <person name="Shi T."/>
            <person name="Rahmani R.S."/>
            <person name="Gugger P.F."/>
            <person name="Wang M."/>
            <person name="Li H."/>
            <person name="Zhang Y."/>
            <person name="Li Z."/>
            <person name="Wang Q."/>
            <person name="Van de Peer Y."/>
            <person name="Marchal K."/>
            <person name="Chen J."/>
        </authorList>
    </citation>
    <scope>NUCLEOTIDE SEQUENCE [LARGE SCALE GENOMIC DNA]</scope>
    <source>
        <tissue evidence="1">Leaf</tissue>
    </source>
</reference>
<evidence type="ECO:0000313" key="1">
    <source>
        <dbReference type="EMBL" id="DAD34839.1"/>
    </source>
</evidence>
<comment type="caution">
    <text evidence="1">The sequence shown here is derived from an EMBL/GenBank/DDBJ whole genome shotgun (WGS) entry which is preliminary data.</text>
</comment>
<evidence type="ECO:0000313" key="2">
    <source>
        <dbReference type="Proteomes" id="UP000607653"/>
    </source>
</evidence>
<sequence>MQLAVTALDEWMHCNIVGLKQLILLEFFSYICICNVLDRKRKNPEVIAPSEQE</sequence>
<accession>A0A822YTW1</accession>
<protein>
    <submittedName>
        <fullName evidence="1">Uncharacterized protein</fullName>
    </submittedName>
</protein>
<organism evidence="1 2">
    <name type="scientific">Nelumbo nucifera</name>
    <name type="common">Sacred lotus</name>
    <dbReference type="NCBI Taxonomy" id="4432"/>
    <lineage>
        <taxon>Eukaryota</taxon>
        <taxon>Viridiplantae</taxon>
        <taxon>Streptophyta</taxon>
        <taxon>Embryophyta</taxon>
        <taxon>Tracheophyta</taxon>
        <taxon>Spermatophyta</taxon>
        <taxon>Magnoliopsida</taxon>
        <taxon>Proteales</taxon>
        <taxon>Nelumbonaceae</taxon>
        <taxon>Nelumbo</taxon>
    </lineage>
</organism>
<name>A0A822YTW1_NELNU</name>
<dbReference type="EMBL" id="DUZY01000004">
    <property type="protein sequence ID" value="DAD34839.1"/>
    <property type="molecule type" value="Genomic_DNA"/>
</dbReference>
<gene>
    <name evidence="1" type="ORF">HUJ06_005479</name>
</gene>
<keyword evidence="2" id="KW-1185">Reference proteome</keyword>
<proteinExistence type="predicted"/>